<dbReference type="SUPFAM" id="SSF53474">
    <property type="entry name" value="alpha/beta-Hydrolases"/>
    <property type="match status" value="1"/>
</dbReference>
<feature type="compositionally biased region" description="Low complexity" evidence="1">
    <location>
        <begin position="80"/>
        <end position="96"/>
    </location>
</feature>
<accession>A0A2K3DJA9</accession>
<dbReference type="Pfam" id="PF01764">
    <property type="entry name" value="Lipase_3"/>
    <property type="match status" value="1"/>
</dbReference>
<proteinExistence type="predicted"/>
<keyword evidence="4" id="KW-1185">Reference proteome</keyword>
<feature type="region of interest" description="Disordered" evidence="1">
    <location>
        <begin position="80"/>
        <end position="159"/>
    </location>
</feature>
<dbReference type="InterPro" id="IPR002921">
    <property type="entry name" value="Fungal_lipase-type"/>
</dbReference>
<feature type="region of interest" description="Disordered" evidence="1">
    <location>
        <begin position="603"/>
        <end position="651"/>
    </location>
</feature>
<evidence type="ECO:0000313" key="3">
    <source>
        <dbReference type="EMBL" id="PNW80619.1"/>
    </source>
</evidence>
<gene>
    <name evidence="3" type="ORF">CHLRE_07g325150v5</name>
</gene>
<evidence type="ECO:0000313" key="4">
    <source>
        <dbReference type="Proteomes" id="UP000006906"/>
    </source>
</evidence>
<dbReference type="Proteomes" id="UP000006906">
    <property type="component" value="Chromosome 7"/>
</dbReference>
<dbReference type="KEGG" id="cre:CHLRE_07g325150v5"/>
<dbReference type="Gramene" id="PNW80619">
    <property type="protein sequence ID" value="PNW80619"/>
    <property type="gene ID" value="CHLRE_07g325150v5"/>
</dbReference>
<dbReference type="RefSeq" id="XP_042922604.1">
    <property type="nucleotide sequence ID" value="XM_043064036.1"/>
</dbReference>
<feature type="region of interest" description="Disordered" evidence="1">
    <location>
        <begin position="845"/>
        <end position="864"/>
    </location>
</feature>
<dbReference type="GO" id="GO:0006629">
    <property type="term" value="P:lipid metabolic process"/>
    <property type="evidence" value="ECO:0007669"/>
    <property type="project" value="InterPro"/>
</dbReference>
<sequence>MKRVGAYLLRLAAGGSEQLSSGTELAAWLGKRRGWVVSAWGSRQPSASHGRHVTGTRDATCNSGAATTCSIEGDAAATAAAAASRAGQEGQAQASQHHARHRADHQRQHHDVHHDHQHQHQHRHKQQPTSHAPDAATPSPDHSEQPAAPLTVEQALKRPDTARALRALGRRSRDVASGAAAADESAGPSLMAVLGAMAGVMRGLGTSGLGPFTFGLQALGRKHEEQGVQDHPPGTVPLLPGGPVALAEAERLLEAMELAHGAYRKSAAALAATTCLRVQHVRVWRPQSGRLQPGYYVAVDHPGRRVVWGIRGTLAFSDLITDLAMAAHPLPLRGAPDAAAHWGMTHAAHWLLQQEAQHVAALLRSLRGPGGSAPYRLELVGHSLGGSVAALMAAMLREGLVEVGRSEDVPPHLVSCIAFAPPAVMSPCLAAACRPYVTSVVLNHDVVPRFNAHSLALLQQELQGVDWFAELQRTVMEHTMMRNITSTFGALTATTLNIIPPPSLPPPVTSAGAAAAAATSAAQTALSNGAGAAADAVQQLSAAVLRSGAFQSAIATLDEWKARMGAAPGEQAEVAVRRQAEVVRAWLQEVSNTAAAAAAVAAASGHARATPEDTRPRPLFPPPPGSPPHDAAASGAPAGGPASGAAGGGGSILHVADPDSLAERLRISVESAMTSLMAAASAGRDRFVASANASVSSLPSLPSMPSLPAAHELPLVEPAALAAGRAGARAADGLGQEAGRSAAERELAAAAEADAAATVTASVAGVSGPAEEKVLAAALSKSPQDLPMLLPPGRVLYIRPVLPQDSEALAAAAVTRAADGAGRDAANPAVPPGHAGVVSAPVNLSAPKRGKDAAPAADVQEHQPYAPNQQFVLTQLAEGQNFKRMVLGRASFNEHQCRSYRRVLMALAQQL</sequence>
<protein>
    <recommendedName>
        <fullName evidence="2">Fungal lipase-type domain-containing protein</fullName>
    </recommendedName>
</protein>
<dbReference type="CDD" id="cd00519">
    <property type="entry name" value="Lipase_3"/>
    <property type="match status" value="1"/>
</dbReference>
<feature type="domain" description="Fungal lipase-type" evidence="2">
    <location>
        <begin position="309"/>
        <end position="451"/>
    </location>
</feature>
<dbReference type="InParanoid" id="A0A2K3DJA9"/>
<evidence type="ECO:0000259" key="2">
    <source>
        <dbReference type="Pfam" id="PF01764"/>
    </source>
</evidence>
<organism evidence="3 4">
    <name type="scientific">Chlamydomonas reinhardtii</name>
    <name type="common">Chlamydomonas smithii</name>
    <dbReference type="NCBI Taxonomy" id="3055"/>
    <lineage>
        <taxon>Eukaryota</taxon>
        <taxon>Viridiplantae</taxon>
        <taxon>Chlorophyta</taxon>
        <taxon>core chlorophytes</taxon>
        <taxon>Chlorophyceae</taxon>
        <taxon>CS clade</taxon>
        <taxon>Chlamydomonadales</taxon>
        <taxon>Chlamydomonadaceae</taxon>
        <taxon>Chlamydomonas</taxon>
    </lineage>
</organism>
<dbReference type="InterPro" id="IPR029058">
    <property type="entry name" value="AB_hydrolase_fold"/>
</dbReference>
<feature type="compositionally biased region" description="Gly residues" evidence="1">
    <location>
        <begin position="637"/>
        <end position="651"/>
    </location>
</feature>
<dbReference type="Gene3D" id="3.40.50.1820">
    <property type="entry name" value="alpha/beta hydrolase"/>
    <property type="match status" value="1"/>
</dbReference>
<dbReference type="PANTHER" id="PTHR46023:SF6">
    <property type="entry name" value="LIPASE CLASS 3 FAMILY PROTEIN"/>
    <property type="match status" value="1"/>
</dbReference>
<dbReference type="ExpressionAtlas" id="A0A2K3DJA9">
    <property type="expression patterns" value="baseline and differential"/>
</dbReference>
<feature type="compositionally biased region" description="Pro residues" evidence="1">
    <location>
        <begin position="618"/>
        <end position="627"/>
    </location>
</feature>
<dbReference type="OrthoDB" id="438440at2759"/>
<dbReference type="EMBL" id="CM008968">
    <property type="protein sequence ID" value="PNW80619.1"/>
    <property type="molecule type" value="Genomic_DNA"/>
</dbReference>
<dbReference type="PANTHER" id="PTHR46023">
    <property type="entry name" value="LIPASE CLASS 3 PROTEIN-LIKE"/>
    <property type="match status" value="1"/>
</dbReference>
<evidence type="ECO:0000256" key="1">
    <source>
        <dbReference type="SAM" id="MobiDB-lite"/>
    </source>
</evidence>
<reference evidence="3 4" key="1">
    <citation type="journal article" date="2007" name="Science">
        <title>The Chlamydomonas genome reveals the evolution of key animal and plant functions.</title>
        <authorList>
            <person name="Merchant S.S."/>
            <person name="Prochnik S.E."/>
            <person name="Vallon O."/>
            <person name="Harris E.H."/>
            <person name="Karpowicz S.J."/>
            <person name="Witman G.B."/>
            <person name="Terry A."/>
            <person name="Salamov A."/>
            <person name="Fritz-Laylin L.K."/>
            <person name="Marechal-Drouard L."/>
            <person name="Marshall W.F."/>
            <person name="Qu L.H."/>
            <person name="Nelson D.R."/>
            <person name="Sanderfoot A.A."/>
            <person name="Spalding M.H."/>
            <person name="Kapitonov V.V."/>
            <person name="Ren Q."/>
            <person name="Ferris P."/>
            <person name="Lindquist E."/>
            <person name="Shapiro H."/>
            <person name="Lucas S.M."/>
            <person name="Grimwood J."/>
            <person name="Schmutz J."/>
            <person name="Cardol P."/>
            <person name="Cerutti H."/>
            <person name="Chanfreau G."/>
            <person name="Chen C.L."/>
            <person name="Cognat V."/>
            <person name="Croft M.T."/>
            <person name="Dent R."/>
            <person name="Dutcher S."/>
            <person name="Fernandez E."/>
            <person name="Fukuzawa H."/>
            <person name="Gonzalez-Ballester D."/>
            <person name="Gonzalez-Halphen D."/>
            <person name="Hallmann A."/>
            <person name="Hanikenne M."/>
            <person name="Hippler M."/>
            <person name="Inwood W."/>
            <person name="Jabbari K."/>
            <person name="Kalanon M."/>
            <person name="Kuras R."/>
            <person name="Lefebvre P.A."/>
            <person name="Lemaire S.D."/>
            <person name="Lobanov A.V."/>
            <person name="Lohr M."/>
            <person name="Manuell A."/>
            <person name="Meier I."/>
            <person name="Mets L."/>
            <person name="Mittag M."/>
            <person name="Mittelmeier T."/>
            <person name="Moroney J.V."/>
            <person name="Moseley J."/>
            <person name="Napoli C."/>
            <person name="Nedelcu A.M."/>
            <person name="Niyogi K."/>
            <person name="Novoselov S.V."/>
            <person name="Paulsen I.T."/>
            <person name="Pazour G."/>
            <person name="Purton S."/>
            <person name="Ral J.P."/>
            <person name="Riano-Pachon D.M."/>
            <person name="Riekhof W."/>
            <person name="Rymarquis L."/>
            <person name="Schroda M."/>
            <person name="Stern D."/>
            <person name="Umen J."/>
            <person name="Willows R."/>
            <person name="Wilson N."/>
            <person name="Zimmer S.L."/>
            <person name="Allmer J."/>
            <person name="Balk J."/>
            <person name="Bisova K."/>
            <person name="Chen C.J."/>
            <person name="Elias M."/>
            <person name="Gendler K."/>
            <person name="Hauser C."/>
            <person name="Lamb M.R."/>
            <person name="Ledford H."/>
            <person name="Long J.C."/>
            <person name="Minagawa J."/>
            <person name="Page M.D."/>
            <person name="Pan J."/>
            <person name="Pootakham W."/>
            <person name="Roje S."/>
            <person name="Rose A."/>
            <person name="Stahlberg E."/>
            <person name="Terauchi A.M."/>
            <person name="Yang P."/>
            <person name="Ball S."/>
            <person name="Bowler C."/>
            <person name="Dieckmann C.L."/>
            <person name="Gladyshev V.N."/>
            <person name="Green P."/>
            <person name="Jorgensen R."/>
            <person name="Mayfield S."/>
            <person name="Mueller-Roeber B."/>
            <person name="Rajamani S."/>
            <person name="Sayre R.T."/>
            <person name="Brokstein P."/>
            <person name="Dubchak I."/>
            <person name="Goodstein D."/>
            <person name="Hornick L."/>
            <person name="Huang Y.W."/>
            <person name="Jhaveri J."/>
            <person name="Luo Y."/>
            <person name="Martinez D."/>
            <person name="Ngau W.C."/>
            <person name="Otillar B."/>
            <person name="Poliakov A."/>
            <person name="Porter A."/>
            <person name="Szajkowski L."/>
            <person name="Werner G."/>
            <person name="Zhou K."/>
            <person name="Grigoriev I.V."/>
            <person name="Rokhsar D.S."/>
            <person name="Grossman A.R."/>
        </authorList>
    </citation>
    <scope>NUCLEOTIDE SEQUENCE [LARGE SCALE GENOMIC DNA]</scope>
    <source>
        <strain evidence="4">CC-503</strain>
    </source>
</reference>
<dbReference type="AlphaFoldDB" id="A0A2K3DJA9"/>
<feature type="compositionally biased region" description="Basic residues" evidence="1">
    <location>
        <begin position="97"/>
        <end position="126"/>
    </location>
</feature>
<name>A0A2K3DJA9_CHLRE</name>
<dbReference type="GeneID" id="5727724"/>